<comment type="caution">
    <text evidence="2">The sequence shown here is derived from an EMBL/GenBank/DDBJ whole genome shotgun (WGS) entry which is preliminary data.</text>
</comment>
<evidence type="ECO:0000313" key="2">
    <source>
        <dbReference type="EMBL" id="OGY23063.1"/>
    </source>
</evidence>
<keyword evidence="1" id="KW-0812">Transmembrane</keyword>
<evidence type="ECO:0000256" key="1">
    <source>
        <dbReference type="SAM" id="Phobius"/>
    </source>
</evidence>
<feature type="transmembrane region" description="Helical" evidence="1">
    <location>
        <begin position="59"/>
        <end position="81"/>
    </location>
</feature>
<sequence>MLFGAAGVLTFLMALSYYISIGVGNQVSLLSLINNLFLLILLFVSAFGLTFFTKKSLSVSLLASLLIIFIIGSNLVLWVLVTIMAFPFFPPDINILFIVVFILAIRVAVLSKKYRASANPQ</sequence>
<evidence type="ECO:0000313" key="3">
    <source>
        <dbReference type="Proteomes" id="UP000178493"/>
    </source>
</evidence>
<keyword evidence="1" id="KW-0472">Membrane</keyword>
<accession>A0A1G1W606</accession>
<reference evidence="2 3" key="1">
    <citation type="journal article" date="2016" name="Nat. Commun.">
        <title>Thousands of microbial genomes shed light on interconnected biogeochemical processes in an aquifer system.</title>
        <authorList>
            <person name="Anantharaman K."/>
            <person name="Brown C.T."/>
            <person name="Hug L.A."/>
            <person name="Sharon I."/>
            <person name="Castelle C.J."/>
            <person name="Probst A.J."/>
            <person name="Thomas B.C."/>
            <person name="Singh A."/>
            <person name="Wilkins M.J."/>
            <person name="Karaoz U."/>
            <person name="Brodie E.L."/>
            <person name="Williams K.H."/>
            <person name="Hubbard S.S."/>
            <person name="Banfield J.F."/>
        </authorList>
    </citation>
    <scope>NUCLEOTIDE SEQUENCE [LARGE SCALE GENOMIC DNA]</scope>
</reference>
<dbReference type="EMBL" id="MHCO01000038">
    <property type="protein sequence ID" value="OGY23063.1"/>
    <property type="molecule type" value="Genomic_DNA"/>
</dbReference>
<gene>
    <name evidence="2" type="ORF">A2126_01975</name>
</gene>
<name>A0A1G1W606_9BACT</name>
<dbReference type="AlphaFoldDB" id="A0A1G1W606"/>
<protein>
    <submittedName>
        <fullName evidence="2">Uncharacterized protein</fullName>
    </submittedName>
</protein>
<proteinExistence type="predicted"/>
<feature type="transmembrane region" description="Helical" evidence="1">
    <location>
        <begin position="32"/>
        <end position="52"/>
    </location>
</feature>
<organism evidence="2 3">
    <name type="scientific">Candidatus Woykebacteria bacterium GWB1_45_5</name>
    <dbReference type="NCBI Taxonomy" id="1802592"/>
    <lineage>
        <taxon>Bacteria</taxon>
        <taxon>Candidatus Woykeibacteriota</taxon>
    </lineage>
</organism>
<dbReference type="Proteomes" id="UP000178493">
    <property type="component" value="Unassembled WGS sequence"/>
</dbReference>
<keyword evidence="1" id="KW-1133">Transmembrane helix</keyword>
<feature type="transmembrane region" description="Helical" evidence="1">
    <location>
        <begin position="93"/>
        <end position="111"/>
    </location>
</feature>